<dbReference type="Proteomes" id="UP001176517">
    <property type="component" value="Unassembled WGS sequence"/>
</dbReference>
<comment type="domain">
    <text evidence="5">The twin CX3C motif contains 4 conserved Cys residues that form 2 disulfide bonds in the mitochondrial intermembrane space.</text>
</comment>
<evidence type="ECO:0000256" key="4">
    <source>
        <dbReference type="ARBA" id="ARBA00023010"/>
    </source>
</evidence>
<dbReference type="EMBL" id="JAPDMZ010000010">
    <property type="protein sequence ID" value="KAK0556827.1"/>
    <property type="molecule type" value="Genomic_DNA"/>
</dbReference>
<comment type="subunit">
    <text evidence="5">Heterohexamer.</text>
</comment>
<evidence type="ECO:0000256" key="5">
    <source>
        <dbReference type="RuleBase" id="RU367043"/>
    </source>
</evidence>
<keyword evidence="5" id="KW-0813">Transport</keyword>
<evidence type="ECO:0000256" key="3">
    <source>
        <dbReference type="ARBA" id="ARBA00022927"/>
    </source>
</evidence>
<keyword evidence="3 5" id="KW-0653">Protein transport</keyword>
<dbReference type="AlphaFoldDB" id="A0AAN6GW76"/>
<dbReference type="Gene3D" id="1.10.287.810">
    <property type="entry name" value="Mitochondrial import inner membrane translocase subunit tim13 like domains"/>
    <property type="match status" value="1"/>
</dbReference>
<comment type="function">
    <text evidence="5">Mitochondrial intermembrane chaperone that participates in the import and insertion of some multi-pass transmembrane proteins into the mitochondrial inner membrane. Also required for the transfer of beta-barrel precursors from the TOM complex to the sorting and assembly machinery (SAM complex) of the outer membrane. Acts as a chaperone-like protein that protects the hydrophobic precursors from aggregation and guide them through the mitochondrial intermembrane space.</text>
</comment>
<comment type="subcellular location">
    <subcellularLocation>
        <location evidence="5">Mitochondrion inner membrane</location>
        <topology evidence="5">Peripheral membrane protein</topology>
        <orientation evidence="5">Intermembrane side</orientation>
    </subcellularLocation>
</comment>
<protein>
    <recommendedName>
        <fullName evidence="5">Mitochondrial import inner membrane translocase subunit</fullName>
    </recommendedName>
</protein>
<evidence type="ECO:0000259" key="6">
    <source>
        <dbReference type="Pfam" id="PF02953"/>
    </source>
</evidence>
<sequence length="92" mass="10170">MSSSPIAKLSEADQRELQTFLEGEAARSRVQGTIHDLTDMCWDKCKGSSSISSDFNRGEAACISNCVERFLDTSLHIVNQINQMGQQQGHSH</sequence>
<evidence type="ECO:0000256" key="2">
    <source>
        <dbReference type="ARBA" id="ARBA00022792"/>
    </source>
</evidence>
<dbReference type="Pfam" id="PF02953">
    <property type="entry name" value="zf-Tim10_DDP"/>
    <property type="match status" value="1"/>
</dbReference>
<keyword evidence="5" id="KW-0143">Chaperone</keyword>
<name>A0AAN6GW76_9BASI</name>
<dbReference type="InterPro" id="IPR035427">
    <property type="entry name" value="Tim10-like_dom_sf"/>
</dbReference>
<keyword evidence="5" id="KW-0496">Mitochondrion</keyword>
<dbReference type="SUPFAM" id="SSF144122">
    <property type="entry name" value="Tim10-like"/>
    <property type="match status" value="1"/>
</dbReference>
<evidence type="ECO:0000256" key="1">
    <source>
        <dbReference type="ARBA" id="ARBA00006720"/>
    </source>
</evidence>
<keyword evidence="2 5" id="KW-0999">Mitochondrion inner membrane</keyword>
<gene>
    <name evidence="7" type="primary">TIM8</name>
    <name evidence="7" type="ORF">OC846_000854</name>
</gene>
<proteinExistence type="inferred from homology"/>
<reference evidence="7" key="1">
    <citation type="journal article" date="2023" name="PhytoFront">
        <title>Draft Genome Resources of Seven Strains of Tilletia horrida, Causal Agent of Kernel Smut of Rice.</title>
        <authorList>
            <person name="Khanal S."/>
            <person name="Antony Babu S."/>
            <person name="Zhou X.G."/>
        </authorList>
    </citation>
    <scope>NUCLEOTIDE SEQUENCE</scope>
    <source>
        <strain evidence="7">TX6</strain>
    </source>
</reference>
<evidence type="ECO:0000313" key="7">
    <source>
        <dbReference type="EMBL" id="KAK0556827.1"/>
    </source>
</evidence>
<organism evidence="7 8">
    <name type="scientific">Tilletia horrida</name>
    <dbReference type="NCBI Taxonomy" id="155126"/>
    <lineage>
        <taxon>Eukaryota</taxon>
        <taxon>Fungi</taxon>
        <taxon>Dikarya</taxon>
        <taxon>Basidiomycota</taxon>
        <taxon>Ustilaginomycotina</taxon>
        <taxon>Exobasidiomycetes</taxon>
        <taxon>Tilletiales</taxon>
        <taxon>Tilletiaceae</taxon>
        <taxon>Tilletia</taxon>
    </lineage>
</organism>
<keyword evidence="5" id="KW-1015">Disulfide bond</keyword>
<keyword evidence="4 5" id="KW-0811">Translocation</keyword>
<feature type="domain" description="Tim10-like" evidence="6">
    <location>
        <begin position="20"/>
        <end position="82"/>
    </location>
</feature>
<comment type="caution">
    <text evidence="7">The sequence shown here is derived from an EMBL/GenBank/DDBJ whole genome shotgun (WGS) entry which is preliminary data.</text>
</comment>
<comment type="similarity">
    <text evidence="1 5">Belongs to the small Tim family.</text>
</comment>
<dbReference type="GO" id="GO:0005743">
    <property type="term" value="C:mitochondrial inner membrane"/>
    <property type="evidence" value="ECO:0007669"/>
    <property type="project" value="UniProtKB-SubCell"/>
</dbReference>
<keyword evidence="2 5" id="KW-0472">Membrane</keyword>
<dbReference type="InterPro" id="IPR004217">
    <property type="entry name" value="Tim10-like"/>
</dbReference>
<evidence type="ECO:0000313" key="8">
    <source>
        <dbReference type="Proteomes" id="UP001176517"/>
    </source>
</evidence>
<keyword evidence="8" id="KW-1185">Reference proteome</keyword>
<dbReference type="GO" id="GO:0015031">
    <property type="term" value="P:protein transport"/>
    <property type="evidence" value="ECO:0007669"/>
    <property type="project" value="UniProtKB-KW"/>
</dbReference>
<accession>A0AAN6GW76</accession>